<dbReference type="PANTHER" id="PTHR42905">
    <property type="entry name" value="PHOSPHOENOLPYRUVATE CARBOXYLASE"/>
    <property type="match status" value="1"/>
</dbReference>
<dbReference type="Pfam" id="PF13714">
    <property type="entry name" value="PEP_mutase"/>
    <property type="match status" value="1"/>
</dbReference>
<accession>A0ABV6QKD3</accession>
<keyword evidence="1" id="KW-0456">Lyase</keyword>
<dbReference type="RefSeq" id="WP_380047073.1">
    <property type="nucleotide sequence ID" value="NZ_JBHLTC010000015.1"/>
</dbReference>
<keyword evidence="2" id="KW-1185">Reference proteome</keyword>
<dbReference type="PANTHER" id="PTHR42905:SF16">
    <property type="entry name" value="CARBOXYPHOSPHONOENOLPYRUVATE PHOSPHONOMUTASE-LIKE PROTEIN (AFU_ORTHOLOGUE AFUA_5G07230)"/>
    <property type="match status" value="1"/>
</dbReference>
<dbReference type="GO" id="GO:0016829">
    <property type="term" value="F:lyase activity"/>
    <property type="evidence" value="ECO:0007669"/>
    <property type="project" value="UniProtKB-KW"/>
</dbReference>
<dbReference type="InterPro" id="IPR040442">
    <property type="entry name" value="Pyrv_kinase-like_dom_sf"/>
</dbReference>
<dbReference type="CDD" id="cd00377">
    <property type="entry name" value="ICL_PEPM"/>
    <property type="match status" value="1"/>
</dbReference>
<dbReference type="SUPFAM" id="SSF51621">
    <property type="entry name" value="Phosphoenolpyruvate/pyruvate domain"/>
    <property type="match status" value="1"/>
</dbReference>
<name>A0ABV6QKD3_9ACTN</name>
<dbReference type="EMBL" id="JBHLTC010000015">
    <property type="protein sequence ID" value="MFC0625058.1"/>
    <property type="molecule type" value="Genomic_DNA"/>
</dbReference>
<dbReference type="Gene3D" id="3.20.20.60">
    <property type="entry name" value="Phosphoenolpyruvate-binding domains"/>
    <property type="match status" value="1"/>
</dbReference>
<dbReference type="Proteomes" id="UP001589890">
    <property type="component" value="Unassembled WGS sequence"/>
</dbReference>
<organism evidence="1 2">
    <name type="scientific">Kribbella deserti</name>
    <dbReference type="NCBI Taxonomy" id="1926257"/>
    <lineage>
        <taxon>Bacteria</taxon>
        <taxon>Bacillati</taxon>
        <taxon>Actinomycetota</taxon>
        <taxon>Actinomycetes</taxon>
        <taxon>Propionibacteriales</taxon>
        <taxon>Kribbellaceae</taxon>
        <taxon>Kribbella</taxon>
    </lineage>
</organism>
<protein>
    <submittedName>
        <fullName evidence="1">Isocitrate lyase/phosphoenolpyruvate mutase family protein</fullName>
    </submittedName>
</protein>
<sequence length="238" mass="24694">MSELSQRFRALHHGPGPLILPNVWDAVSARAVAEAGYPAIATSSAAMARANGYDDGEQTPPVEMFAAIARIARVVDLPVTADIEAGYGLAPAELAERLLEAGAVGCNLEDSRPATGELVDPEQQAAYLADVRAAAGADLVINGRVDIFIAGSNDVEAAIARGRLYRRAGVDCVYPIAAPVDTIPLLVKGIGGPVNAHARANGPTAAELAALGAQRISFGASLHHEMTNAFRTLLANLQ</sequence>
<evidence type="ECO:0000313" key="1">
    <source>
        <dbReference type="EMBL" id="MFC0625058.1"/>
    </source>
</evidence>
<dbReference type="InterPro" id="IPR015813">
    <property type="entry name" value="Pyrv/PenolPyrv_kinase-like_dom"/>
</dbReference>
<comment type="caution">
    <text evidence="1">The sequence shown here is derived from an EMBL/GenBank/DDBJ whole genome shotgun (WGS) entry which is preliminary data.</text>
</comment>
<evidence type="ECO:0000313" key="2">
    <source>
        <dbReference type="Proteomes" id="UP001589890"/>
    </source>
</evidence>
<reference evidence="1 2" key="1">
    <citation type="submission" date="2024-09" db="EMBL/GenBank/DDBJ databases">
        <authorList>
            <person name="Sun Q."/>
            <person name="Mori K."/>
        </authorList>
    </citation>
    <scope>NUCLEOTIDE SEQUENCE [LARGE SCALE GENOMIC DNA]</scope>
    <source>
        <strain evidence="1 2">CGMCC 1.15906</strain>
    </source>
</reference>
<dbReference type="InterPro" id="IPR039556">
    <property type="entry name" value="ICL/PEPM"/>
</dbReference>
<gene>
    <name evidence="1" type="ORF">ACFFGN_13350</name>
</gene>
<proteinExistence type="predicted"/>